<dbReference type="PANTHER" id="PTHR33620:SF1">
    <property type="entry name" value="UREASE ACCESSORY PROTEIN F"/>
    <property type="match status" value="1"/>
</dbReference>
<evidence type="ECO:0000313" key="4">
    <source>
        <dbReference type="EMBL" id="MEX6633362.1"/>
    </source>
</evidence>
<evidence type="ECO:0000313" key="5">
    <source>
        <dbReference type="Proteomes" id="UP001560685"/>
    </source>
</evidence>
<evidence type="ECO:0000256" key="2">
    <source>
        <dbReference type="ARBA" id="ARBA00023186"/>
    </source>
</evidence>
<protein>
    <recommendedName>
        <fullName evidence="3">Urease accessory protein UreF</fullName>
    </recommendedName>
</protein>
<comment type="subcellular location">
    <subcellularLocation>
        <location evidence="3">Cytoplasm</location>
    </subcellularLocation>
</comment>
<keyword evidence="3" id="KW-0963">Cytoplasm</keyword>
<sequence length="220" mass="23763">MKKQSGDSPIALLRLVTWLSPAFPTGSYSYSGGLEAVYADGLINSQSDLEDWIRNTLLRGSVWNDLVLCAASHRNDEDFNALCAFASALSPGNERYQETIEQGHAFLNAAKPWVANIISETTCPLPIAVGAVARSSQIPVEMLLPIFAHAQTNSLVQAVLRMGYLGQTQGVEIMAALEGDHILAAEAAAQSTIDDLGSATLFADLMTLRHETTEPRIFRS</sequence>
<reference evidence="4 5" key="1">
    <citation type="submission" date="2024-05" db="EMBL/GenBank/DDBJ databases">
        <title>Three bacterial strains, DH-69, EH-24, and ECK-19 isolated from coastal sediments.</title>
        <authorList>
            <person name="Ye Y.-Q."/>
            <person name="Du Z.-J."/>
        </authorList>
    </citation>
    <scope>NUCLEOTIDE SEQUENCE [LARGE SCALE GENOMIC DNA]</scope>
    <source>
        <strain evidence="4 5">ECK-19</strain>
    </source>
</reference>
<gene>
    <name evidence="3" type="primary">ureF</name>
    <name evidence="4" type="ORF">ABFZ84_07345</name>
</gene>
<proteinExistence type="inferred from homology"/>
<comment type="caution">
    <text evidence="4">The sequence shown here is derived from an EMBL/GenBank/DDBJ whole genome shotgun (WGS) entry which is preliminary data.</text>
</comment>
<organism evidence="4 5">
    <name type="scientific">Hyphococcus lacteus</name>
    <dbReference type="NCBI Taxonomy" id="3143536"/>
    <lineage>
        <taxon>Bacteria</taxon>
        <taxon>Pseudomonadati</taxon>
        <taxon>Pseudomonadota</taxon>
        <taxon>Alphaproteobacteria</taxon>
        <taxon>Parvularculales</taxon>
        <taxon>Parvularculaceae</taxon>
        <taxon>Hyphococcus</taxon>
    </lineage>
</organism>
<dbReference type="PIRSF" id="PIRSF009467">
    <property type="entry name" value="Ureas_acces_UreF"/>
    <property type="match status" value="1"/>
</dbReference>
<keyword evidence="1 3" id="KW-0996">Nickel insertion</keyword>
<comment type="function">
    <text evidence="3">Required for maturation of urease via the functional incorporation of the urease nickel metallocenter.</text>
</comment>
<dbReference type="Gene3D" id="1.10.4190.10">
    <property type="entry name" value="Urease accessory protein UreF"/>
    <property type="match status" value="1"/>
</dbReference>
<dbReference type="RefSeq" id="WP_369313317.1">
    <property type="nucleotide sequence ID" value="NZ_JBEHZE010000001.1"/>
</dbReference>
<dbReference type="HAMAP" id="MF_01385">
    <property type="entry name" value="UreF"/>
    <property type="match status" value="1"/>
</dbReference>
<comment type="similarity">
    <text evidence="3">Belongs to the UreF family.</text>
</comment>
<dbReference type="InterPro" id="IPR002639">
    <property type="entry name" value="UreF"/>
</dbReference>
<dbReference type="Proteomes" id="UP001560685">
    <property type="component" value="Unassembled WGS sequence"/>
</dbReference>
<name>A0ABV3Z7M9_9PROT</name>
<accession>A0ABV3Z7M9</accession>
<dbReference type="EMBL" id="JBEHZE010000001">
    <property type="protein sequence ID" value="MEX6633362.1"/>
    <property type="molecule type" value="Genomic_DNA"/>
</dbReference>
<keyword evidence="2 3" id="KW-0143">Chaperone</keyword>
<evidence type="ECO:0000256" key="3">
    <source>
        <dbReference type="HAMAP-Rule" id="MF_01385"/>
    </source>
</evidence>
<dbReference type="PANTHER" id="PTHR33620">
    <property type="entry name" value="UREASE ACCESSORY PROTEIN F"/>
    <property type="match status" value="1"/>
</dbReference>
<dbReference type="Pfam" id="PF01730">
    <property type="entry name" value="UreF"/>
    <property type="match status" value="1"/>
</dbReference>
<keyword evidence="5" id="KW-1185">Reference proteome</keyword>
<dbReference type="InterPro" id="IPR038277">
    <property type="entry name" value="UreF_sf"/>
</dbReference>
<comment type="subunit">
    <text evidence="3">UreD, UreF and UreG form a complex that acts as a GTP-hydrolysis-dependent molecular chaperone, activating the urease apoprotein by helping to assemble the nickel containing metallocenter of UreC. The UreE protein probably delivers the nickel.</text>
</comment>
<evidence type="ECO:0000256" key="1">
    <source>
        <dbReference type="ARBA" id="ARBA00022988"/>
    </source>
</evidence>